<dbReference type="InterPro" id="IPR011009">
    <property type="entry name" value="Kinase-like_dom_sf"/>
</dbReference>
<organism evidence="1 2">
    <name type="scientific">Desulfosarcina ovata subsp. sediminis</name>
    <dbReference type="NCBI Taxonomy" id="885957"/>
    <lineage>
        <taxon>Bacteria</taxon>
        <taxon>Pseudomonadati</taxon>
        <taxon>Thermodesulfobacteriota</taxon>
        <taxon>Desulfobacteria</taxon>
        <taxon>Desulfobacterales</taxon>
        <taxon>Desulfosarcinaceae</taxon>
        <taxon>Desulfosarcina</taxon>
    </lineage>
</organism>
<accession>A0A5K7ZI85</accession>
<reference evidence="1 2" key="1">
    <citation type="submission" date="2019-11" db="EMBL/GenBank/DDBJ databases">
        <title>Comparative genomics of hydrocarbon-degrading Desulfosarcina strains.</title>
        <authorList>
            <person name="Watanabe M."/>
            <person name="Kojima H."/>
            <person name="Fukui M."/>
        </authorList>
    </citation>
    <scope>NUCLEOTIDE SEQUENCE [LARGE SCALE GENOMIC DNA]</scope>
    <source>
        <strain evidence="1 2">28bB2T</strain>
    </source>
</reference>
<dbReference type="AlphaFoldDB" id="A0A5K7ZI85"/>
<proteinExistence type="predicted"/>
<dbReference type="RefSeq" id="WP_197743257.1">
    <property type="nucleotide sequence ID" value="NZ_AP021876.1"/>
</dbReference>
<evidence type="ECO:0000313" key="1">
    <source>
        <dbReference type="EMBL" id="BBO80581.1"/>
    </source>
</evidence>
<evidence type="ECO:0000313" key="2">
    <source>
        <dbReference type="Proteomes" id="UP000425960"/>
    </source>
</evidence>
<sequence>MPSFWYVNPAFINTPAAQAFESLETTCSAEGETVTSSSISKVTKVIVENRSFYVKTYSAGGKKLRRWIGRSRIRAEWENLLLFESLGIPIPPLVACGHAIRYGIFQKGAMVTAELQGTADLAQLYAINHRLLSDRHWVADVSHQIADYTRRLHQHRFGHLDLKWRNILVTLDAAPRVFLIDCPSGQIRRGPLANRWFTKDLACLDIIARKCLSRTQRLRFYMDYRRCHKLLSKDKRRIRNILDFYIR</sequence>
<dbReference type="SUPFAM" id="SSF56112">
    <property type="entry name" value="Protein kinase-like (PK-like)"/>
    <property type="match status" value="1"/>
</dbReference>
<dbReference type="Gene3D" id="1.10.510.10">
    <property type="entry name" value="Transferase(Phosphotransferase) domain 1"/>
    <property type="match status" value="1"/>
</dbReference>
<gene>
    <name evidence="1" type="ORF">DSCO28_11470</name>
</gene>
<protein>
    <submittedName>
        <fullName evidence="1">Uncharacterized protein</fullName>
    </submittedName>
</protein>
<dbReference type="KEGG" id="dov:DSCO28_11470"/>
<dbReference type="Pfam" id="PF06293">
    <property type="entry name" value="Kdo"/>
    <property type="match status" value="1"/>
</dbReference>
<dbReference type="EMBL" id="AP021876">
    <property type="protein sequence ID" value="BBO80581.1"/>
    <property type="molecule type" value="Genomic_DNA"/>
</dbReference>
<dbReference type="Proteomes" id="UP000425960">
    <property type="component" value="Chromosome"/>
</dbReference>
<name>A0A5K7ZI85_9BACT</name>